<gene>
    <name evidence="2" type="ORF">BpHYR1_033357</name>
</gene>
<dbReference type="Proteomes" id="UP000276133">
    <property type="component" value="Unassembled WGS sequence"/>
</dbReference>
<dbReference type="AlphaFoldDB" id="A0A3M7PFP0"/>
<keyword evidence="3" id="KW-1185">Reference proteome</keyword>
<evidence type="ECO:0000313" key="3">
    <source>
        <dbReference type="Proteomes" id="UP000276133"/>
    </source>
</evidence>
<keyword evidence="1" id="KW-1133">Transmembrane helix</keyword>
<name>A0A3M7PFP0_BRAPC</name>
<reference evidence="2 3" key="1">
    <citation type="journal article" date="2018" name="Sci. Rep.">
        <title>Genomic signatures of local adaptation to the degree of environmental predictability in rotifers.</title>
        <authorList>
            <person name="Franch-Gras L."/>
            <person name="Hahn C."/>
            <person name="Garcia-Roger E.M."/>
            <person name="Carmona M.J."/>
            <person name="Serra M."/>
            <person name="Gomez A."/>
        </authorList>
    </citation>
    <scope>NUCLEOTIDE SEQUENCE [LARGE SCALE GENOMIC DNA]</scope>
    <source>
        <strain evidence="2">HYR1</strain>
    </source>
</reference>
<proteinExistence type="predicted"/>
<keyword evidence="1" id="KW-0472">Membrane</keyword>
<organism evidence="2 3">
    <name type="scientific">Brachionus plicatilis</name>
    <name type="common">Marine rotifer</name>
    <name type="synonym">Brachionus muelleri</name>
    <dbReference type="NCBI Taxonomy" id="10195"/>
    <lineage>
        <taxon>Eukaryota</taxon>
        <taxon>Metazoa</taxon>
        <taxon>Spiralia</taxon>
        <taxon>Gnathifera</taxon>
        <taxon>Rotifera</taxon>
        <taxon>Eurotatoria</taxon>
        <taxon>Monogononta</taxon>
        <taxon>Pseudotrocha</taxon>
        <taxon>Ploima</taxon>
        <taxon>Brachionidae</taxon>
        <taxon>Brachionus</taxon>
    </lineage>
</organism>
<comment type="caution">
    <text evidence="2">The sequence shown here is derived from an EMBL/GenBank/DDBJ whole genome shotgun (WGS) entry which is preliminary data.</text>
</comment>
<protein>
    <recommendedName>
        <fullName evidence="4">Transmembrane protein</fullName>
    </recommendedName>
</protein>
<keyword evidence="1" id="KW-0812">Transmembrane</keyword>
<evidence type="ECO:0000256" key="1">
    <source>
        <dbReference type="SAM" id="Phobius"/>
    </source>
</evidence>
<sequence length="106" mass="12698">MYQLQQFTEHVLALQNLSFGTFYVLFILNWSYISYNLKKKSVHTLLIIGTSLFQHFNFNLQNIQLMFVKRFDIFDIIRIELVNIRHVQFFAILDLIVSTLSQAFQF</sequence>
<accession>A0A3M7PFP0</accession>
<feature type="transmembrane region" description="Helical" evidence="1">
    <location>
        <begin position="12"/>
        <end position="33"/>
    </location>
</feature>
<evidence type="ECO:0008006" key="4">
    <source>
        <dbReference type="Google" id="ProtNLM"/>
    </source>
</evidence>
<dbReference type="EMBL" id="REGN01011148">
    <property type="protein sequence ID" value="RMZ97838.1"/>
    <property type="molecule type" value="Genomic_DNA"/>
</dbReference>
<evidence type="ECO:0000313" key="2">
    <source>
        <dbReference type="EMBL" id="RMZ97838.1"/>
    </source>
</evidence>